<gene>
    <name evidence="4" type="ORF">SAMN04488542_105130</name>
</gene>
<evidence type="ECO:0000313" key="5">
    <source>
        <dbReference type="Proteomes" id="UP000198972"/>
    </source>
</evidence>
<dbReference type="GO" id="GO:0003677">
    <property type="term" value="F:DNA binding"/>
    <property type="evidence" value="ECO:0007669"/>
    <property type="project" value="UniProtKB-KW"/>
</dbReference>
<dbReference type="InterPro" id="IPR007492">
    <property type="entry name" value="LytTR_DNA-bd_dom"/>
</dbReference>
<dbReference type="Pfam" id="PF04397">
    <property type="entry name" value="LytTR"/>
    <property type="match status" value="1"/>
</dbReference>
<evidence type="ECO:0000313" key="4">
    <source>
        <dbReference type="EMBL" id="SDF06858.1"/>
    </source>
</evidence>
<keyword evidence="1" id="KW-0597">Phosphoprotein</keyword>
<dbReference type="Pfam" id="PF00072">
    <property type="entry name" value="Response_reg"/>
    <property type="match status" value="1"/>
</dbReference>
<organism evidence="4 5">
    <name type="scientific">Fontibacillus panacisegetis</name>
    <dbReference type="NCBI Taxonomy" id="670482"/>
    <lineage>
        <taxon>Bacteria</taxon>
        <taxon>Bacillati</taxon>
        <taxon>Bacillota</taxon>
        <taxon>Bacilli</taxon>
        <taxon>Bacillales</taxon>
        <taxon>Paenibacillaceae</taxon>
        <taxon>Fontibacillus</taxon>
    </lineage>
</organism>
<evidence type="ECO:0000259" key="3">
    <source>
        <dbReference type="PROSITE" id="PS50930"/>
    </source>
</evidence>
<dbReference type="PROSITE" id="PS50110">
    <property type="entry name" value="RESPONSE_REGULATORY"/>
    <property type="match status" value="1"/>
</dbReference>
<dbReference type="InterPro" id="IPR046947">
    <property type="entry name" value="LytR-like"/>
</dbReference>
<protein>
    <submittedName>
        <fullName evidence="4">DNA-binding response regulator, LytR/AlgR family</fullName>
    </submittedName>
</protein>
<dbReference type="Gene3D" id="2.40.50.1020">
    <property type="entry name" value="LytTr DNA-binding domain"/>
    <property type="match status" value="1"/>
</dbReference>
<proteinExistence type="predicted"/>
<dbReference type="Gene3D" id="3.40.50.2300">
    <property type="match status" value="1"/>
</dbReference>
<dbReference type="InterPro" id="IPR001789">
    <property type="entry name" value="Sig_transdc_resp-reg_receiver"/>
</dbReference>
<dbReference type="GO" id="GO:0000156">
    <property type="term" value="F:phosphorelay response regulator activity"/>
    <property type="evidence" value="ECO:0007669"/>
    <property type="project" value="InterPro"/>
</dbReference>
<dbReference type="RefSeq" id="WP_091227799.1">
    <property type="nucleotide sequence ID" value="NZ_FNBG01000005.1"/>
</dbReference>
<keyword evidence="5" id="KW-1185">Reference proteome</keyword>
<feature type="domain" description="HTH LytTR-type" evidence="3">
    <location>
        <begin position="134"/>
        <end position="229"/>
    </location>
</feature>
<dbReference type="SUPFAM" id="SSF52172">
    <property type="entry name" value="CheY-like"/>
    <property type="match status" value="1"/>
</dbReference>
<dbReference type="PANTHER" id="PTHR37299:SF1">
    <property type="entry name" value="STAGE 0 SPORULATION PROTEIN A HOMOLOG"/>
    <property type="match status" value="1"/>
</dbReference>
<sequence>MLRIGICDDMQEARYALCCSLERILELRAIENAIYEFSSGDRLLDWMYKHAGELDVIFLDIEMGGSSGLETAHKLRHADANLQIIFVTGYSDFVFDGYSVGALSYLLKPPTADALDNILTRAIAALHLGANDVFFCRNSEGMYRIPKASILYFSSEKRLVTCVAKTRNYTFYARLDEVEENVGASFVRIHQRYLVNVSKIDCIGVSTVQIGEQTLPISRAYQKKAMLSLTRAMLN</sequence>
<dbReference type="PANTHER" id="PTHR37299">
    <property type="entry name" value="TRANSCRIPTIONAL REGULATOR-RELATED"/>
    <property type="match status" value="1"/>
</dbReference>
<dbReference type="OrthoDB" id="3190595at2"/>
<dbReference type="SMART" id="SM00448">
    <property type="entry name" value="REC"/>
    <property type="match status" value="1"/>
</dbReference>
<reference evidence="4 5" key="1">
    <citation type="submission" date="2016-10" db="EMBL/GenBank/DDBJ databases">
        <authorList>
            <person name="de Groot N.N."/>
        </authorList>
    </citation>
    <scope>NUCLEOTIDE SEQUENCE [LARGE SCALE GENOMIC DNA]</scope>
    <source>
        <strain evidence="4 5">DSM 28129</strain>
    </source>
</reference>
<name>A0A1G7I2P4_9BACL</name>
<dbReference type="SMART" id="SM00850">
    <property type="entry name" value="LytTR"/>
    <property type="match status" value="1"/>
</dbReference>
<dbReference type="InterPro" id="IPR011006">
    <property type="entry name" value="CheY-like_superfamily"/>
</dbReference>
<evidence type="ECO:0000256" key="1">
    <source>
        <dbReference type="PROSITE-ProRule" id="PRU00169"/>
    </source>
</evidence>
<dbReference type="Proteomes" id="UP000198972">
    <property type="component" value="Unassembled WGS sequence"/>
</dbReference>
<keyword evidence="4" id="KW-0238">DNA-binding</keyword>
<dbReference type="EMBL" id="FNBG01000005">
    <property type="protein sequence ID" value="SDF06858.1"/>
    <property type="molecule type" value="Genomic_DNA"/>
</dbReference>
<accession>A0A1G7I2P4</accession>
<dbReference type="STRING" id="670482.SAMN04488542_105130"/>
<feature type="modified residue" description="4-aspartylphosphate" evidence="1">
    <location>
        <position position="60"/>
    </location>
</feature>
<dbReference type="AlphaFoldDB" id="A0A1G7I2P4"/>
<dbReference type="PROSITE" id="PS50930">
    <property type="entry name" value="HTH_LYTTR"/>
    <property type="match status" value="1"/>
</dbReference>
<evidence type="ECO:0000259" key="2">
    <source>
        <dbReference type="PROSITE" id="PS50110"/>
    </source>
</evidence>
<feature type="domain" description="Response regulatory" evidence="2">
    <location>
        <begin position="3"/>
        <end position="123"/>
    </location>
</feature>